<protein>
    <submittedName>
        <fullName evidence="1">Uncharacterized protein</fullName>
    </submittedName>
</protein>
<dbReference type="EMBL" id="KL142373">
    <property type="protein sequence ID" value="KDR79519.1"/>
    <property type="molecule type" value="Genomic_DNA"/>
</dbReference>
<evidence type="ECO:0000313" key="1">
    <source>
        <dbReference type="EMBL" id="KDR79519.1"/>
    </source>
</evidence>
<dbReference type="AlphaFoldDB" id="A0A067THZ6"/>
<accession>A0A067THZ6</accession>
<dbReference type="OrthoDB" id="2952011at2759"/>
<evidence type="ECO:0000313" key="2">
    <source>
        <dbReference type="Proteomes" id="UP000027222"/>
    </source>
</evidence>
<keyword evidence="2" id="KW-1185">Reference proteome</keyword>
<dbReference type="HOGENOM" id="CLU_134340_0_0_1"/>
<name>A0A067THZ6_GALM3</name>
<reference evidence="2" key="1">
    <citation type="journal article" date="2014" name="Proc. Natl. Acad. Sci. U.S.A.">
        <title>Extensive sampling of basidiomycete genomes demonstrates inadequacy of the white-rot/brown-rot paradigm for wood decay fungi.</title>
        <authorList>
            <person name="Riley R."/>
            <person name="Salamov A.A."/>
            <person name="Brown D.W."/>
            <person name="Nagy L.G."/>
            <person name="Floudas D."/>
            <person name="Held B.W."/>
            <person name="Levasseur A."/>
            <person name="Lombard V."/>
            <person name="Morin E."/>
            <person name="Otillar R."/>
            <person name="Lindquist E.A."/>
            <person name="Sun H."/>
            <person name="LaButti K.M."/>
            <person name="Schmutz J."/>
            <person name="Jabbour D."/>
            <person name="Luo H."/>
            <person name="Baker S.E."/>
            <person name="Pisabarro A.G."/>
            <person name="Walton J.D."/>
            <person name="Blanchette R.A."/>
            <person name="Henrissat B."/>
            <person name="Martin F."/>
            <person name="Cullen D."/>
            <person name="Hibbett D.S."/>
            <person name="Grigoriev I.V."/>
        </authorList>
    </citation>
    <scope>NUCLEOTIDE SEQUENCE [LARGE SCALE GENOMIC DNA]</scope>
    <source>
        <strain evidence="2">CBS 339.88</strain>
    </source>
</reference>
<proteinExistence type="predicted"/>
<dbReference type="Proteomes" id="UP000027222">
    <property type="component" value="Unassembled WGS sequence"/>
</dbReference>
<sequence length="154" mass="16441">MPLVAIRSVNSNRYVRLDGTGVTSMTGPGGGVVNTQTFIGTYETFNLQQNDDKTVSFGSTVFKDVYIRMSAAGVPQGEAVSGGGGTVNAQFTARTLERFHIHQKADAPGQYKGVVGIESVESPGRFLRLDGDSGIVNAQGVFRDHEQFEILVLG</sequence>
<gene>
    <name evidence="1" type="ORF">GALMADRAFT_243619</name>
</gene>
<organism evidence="1 2">
    <name type="scientific">Galerina marginata (strain CBS 339.88)</name>
    <dbReference type="NCBI Taxonomy" id="685588"/>
    <lineage>
        <taxon>Eukaryota</taxon>
        <taxon>Fungi</taxon>
        <taxon>Dikarya</taxon>
        <taxon>Basidiomycota</taxon>
        <taxon>Agaricomycotina</taxon>
        <taxon>Agaricomycetes</taxon>
        <taxon>Agaricomycetidae</taxon>
        <taxon>Agaricales</taxon>
        <taxon>Agaricineae</taxon>
        <taxon>Strophariaceae</taxon>
        <taxon>Galerina</taxon>
    </lineage>
</organism>
<dbReference type="CDD" id="cd00257">
    <property type="entry name" value="beta-trefoil_FSCN-like"/>
    <property type="match status" value="1"/>
</dbReference>